<dbReference type="SMART" id="SM00355">
    <property type="entry name" value="ZnF_C2H2"/>
    <property type="match status" value="3"/>
</dbReference>
<keyword evidence="3" id="KW-0862">Zinc</keyword>
<dbReference type="VEuPathDB" id="TriTrypDB:LdCL_300025000"/>
<sequence>MAEGLKESCKKILQRLQQQDVAEFGCILCSQHVRGQDALMQHLIAEHQVHCLHFDNVVDLPRLLEHLSTLLHSHVTSPAQWVCPVCGEGTASDSAETLVRHMRLAGHQHWNPHTIPSMAPWCVTGISAPTGPGNKALAATAMPATCAPSSPAPQGLGRGDADEEVTDSEWNDIEDEEVDEDEDWNLECVCLYCDYSGEDVLQHLRTHHNFDFRASVLRRPDLHDEYDLIRVVNMVRRAVCSDRCPYGDECDVDGKQNNRAALEAHLALQKEHRLPRRVSSSDADLIPVLPGDAFISMLVTSGEGFLQAEEEDPDFPMVPTVQELAAAASRAPHTTKSLSST</sequence>
<dbReference type="PANTHER" id="PTHR13267:SF3">
    <property type="entry name" value="ZINC FINGER PROTEIN 277"/>
    <property type="match status" value="1"/>
</dbReference>
<evidence type="ECO:0000259" key="5">
    <source>
        <dbReference type="SMART" id="SM00355"/>
    </source>
</evidence>
<dbReference type="VEuPathDB" id="TriTrypDB:LDHU3_30.2700"/>
<organism evidence="6 7">
    <name type="scientific">Leishmania donovani</name>
    <dbReference type="NCBI Taxonomy" id="5661"/>
    <lineage>
        <taxon>Eukaryota</taxon>
        <taxon>Discoba</taxon>
        <taxon>Euglenozoa</taxon>
        <taxon>Kinetoplastea</taxon>
        <taxon>Metakinetoplastina</taxon>
        <taxon>Trypanosomatida</taxon>
        <taxon>Trypanosomatidae</taxon>
        <taxon>Leishmaniinae</taxon>
        <taxon>Leishmania</taxon>
    </lineage>
</organism>
<feature type="domain" description="C2H2-type" evidence="5">
    <location>
        <begin position="81"/>
        <end position="107"/>
    </location>
</feature>
<proteinExistence type="inferred from homology"/>
<evidence type="ECO:0000313" key="7">
    <source>
        <dbReference type="Proteomes" id="UP000601710"/>
    </source>
</evidence>
<dbReference type="EMBL" id="LR812650">
    <property type="protein sequence ID" value="CAC5432221.1"/>
    <property type="molecule type" value="Genomic_DNA"/>
</dbReference>
<keyword evidence="2 6" id="KW-0863">Zinc-finger</keyword>
<evidence type="ECO:0000313" key="6">
    <source>
        <dbReference type="EMBL" id="CAC5432221.1"/>
    </source>
</evidence>
<dbReference type="PANTHER" id="PTHR13267">
    <property type="entry name" value="ZINC FINGER PROTEIN 277"/>
    <property type="match status" value="1"/>
</dbReference>
<feature type="domain" description="C2H2-type" evidence="5">
    <location>
        <begin position="24"/>
        <end position="47"/>
    </location>
</feature>
<dbReference type="InterPro" id="IPR041661">
    <property type="entry name" value="ZN622/Rei1/Reh1_Znf-C2H2"/>
</dbReference>
<dbReference type="SUPFAM" id="SSF57667">
    <property type="entry name" value="beta-beta-alpha zinc fingers"/>
    <property type="match status" value="1"/>
</dbReference>
<dbReference type="Proteomes" id="UP000601710">
    <property type="component" value="Chromosome 30"/>
</dbReference>
<evidence type="ECO:0000256" key="3">
    <source>
        <dbReference type="ARBA" id="ARBA00022833"/>
    </source>
</evidence>
<evidence type="ECO:0000256" key="1">
    <source>
        <dbReference type="ARBA" id="ARBA00022723"/>
    </source>
</evidence>
<protein>
    <submittedName>
        <fullName evidence="6">C2H2_type_zinc-finger_(2_copies)_putative/Pfam:PF 12756</fullName>
    </submittedName>
</protein>
<dbReference type="InterPro" id="IPR040048">
    <property type="entry name" value="ZNF277"/>
</dbReference>
<comment type="similarity">
    <text evidence="4">Belongs to the ZNF277 family.</text>
</comment>
<evidence type="ECO:0000256" key="4">
    <source>
        <dbReference type="ARBA" id="ARBA00034119"/>
    </source>
</evidence>
<dbReference type="AlphaFoldDB" id="A0A6J8FGJ7"/>
<dbReference type="VEuPathDB" id="TriTrypDB:LdBPK_301970.1"/>
<keyword evidence="1" id="KW-0479">Metal-binding</keyword>
<dbReference type="GO" id="GO:0008270">
    <property type="term" value="F:zinc ion binding"/>
    <property type="evidence" value="ECO:0007669"/>
    <property type="project" value="UniProtKB-KW"/>
</dbReference>
<accession>A0A6J8FGJ7</accession>
<dbReference type="Pfam" id="PF12756">
    <property type="entry name" value="zf-C2H2_2"/>
    <property type="match status" value="2"/>
</dbReference>
<name>A0A6J8FGJ7_LEIDO</name>
<reference evidence="6" key="1">
    <citation type="submission" date="2020-06" db="EMBL/GenBank/DDBJ databases">
        <authorList>
            <person name="Camacho E."/>
            <person name="Gonzalez-de la Fuente S."/>
            <person name="Rastrojo A."/>
            <person name="Peiro-Pastor R."/>
            <person name="Solana JC."/>
            <person name="Tabera L."/>
            <person name="Gamarro F."/>
            <person name="Carrasco-Ramiro F."/>
            <person name="Requena JM."/>
            <person name="Aguado B."/>
        </authorList>
    </citation>
    <scope>NUCLEOTIDE SEQUENCE</scope>
</reference>
<evidence type="ECO:0000256" key="2">
    <source>
        <dbReference type="ARBA" id="ARBA00022771"/>
    </source>
</evidence>
<dbReference type="InterPro" id="IPR036236">
    <property type="entry name" value="Znf_C2H2_sf"/>
</dbReference>
<gene>
    <name evidence="6" type="ORF">LDHU3_30.2700</name>
</gene>
<dbReference type="InterPro" id="IPR013087">
    <property type="entry name" value="Znf_C2H2_type"/>
</dbReference>
<feature type="domain" description="C2H2-type" evidence="5">
    <location>
        <begin position="188"/>
        <end position="207"/>
    </location>
</feature>